<evidence type="ECO:0000313" key="3">
    <source>
        <dbReference type="Proteomes" id="UP000498740"/>
    </source>
</evidence>
<protein>
    <submittedName>
        <fullName evidence="2">Uncharacterized protein</fullName>
    </submittedName>
</protein>
<feature type="region of interest" description="Disordered" evidence="1">
    <location>
        <begin position="114"/>
        <end position="133"/>
    </location>
</feature>
<evidence type="ECO:0000313" key="2">
    <source>
        <dbReference type="EMBL" id="GFN03812.1"/>
    </source>
</evidence>
<dbReference type="Proteomes" id="UP000498740">
    <property type="component" value="Unassembled WGS sequence"/>
</dbReference>
<dbReference type="AlphaFoldDB" id="A0A7J0CMT6"/>
<organism evidence="2 3">
    <name type="scientific">Streptomyces microflavus</name>
    <name type="common">Streptomyces lipmanii</name>
    <dbReference type="NCBI Taxonomy" id="1919"/>
    <lineage>
        <taxon>Bacteria</taxon>
        <taxon>Bacillati</taxon>
        <taxon>Actinomycetota</taxon>
        <taxon>Actinomycetes</taxon>
        <taxon>Kitasatosporales</taxon>
        <taxon>Streptomycetaceae</taxon>
        <taxon>Streptomyces</taxon>
    </lineage>
</organism>
<accession>A0A7J0CMT6</accession>
<reference evidence="2 3" key="1">
    <citation type="submission" date="2020-05" db="EMBL/GenBank/DDBJ databases">
        <title>Whole genome shotgun sequence of Streptomyces microflavus NBRC 13062.</title>
        <authorList>
            <person name="Komaki H."/>
            <person name="Tamura T."/>
        </authorList>
    </citation>
    <scope>NUCLEOTIDE SEQUENCE [LARGE SCALE GENOMIC DNA]</scope>
    <source>
        <strain evidence="2 3">NBRC 13062</strain>
    </source>
</reference>
<evidence type="ECO:0000256" key="1">
    <source>
        <dbReference type="SAM" id="MobiDB-lite"/>
    </source>
</evidence>
<proteinExistence type="predicted"/>
<name>A0A7J0CMT6_STRMI</name>
<sequence length="133" mass="14043">MVRDDLQGARAVLRVREGALDPDLRVRELHLCRVEAHQPAGGGVQPVVGGAAHGPFELTPLVRVEELFHGPADLPGEDVRVERGLHQVVLDGGEGRGDLAVREVLRAPHGGEVDALRAGPEAGERGGQVEPLG</sequence>
<dbReference type="EMBL" id="BLWD01000001">
    <property type="protein sequence ID" value="GFN03812.1"/>
    <property type="molecule type" value="Genomic_DNA"/>
</dbReference>
<comment type="caution">
    <text evidence="2">The sequence shown here is derived from an EMBL/GenBank/DDBJ whole genome shotgun (WGS) entry which is preliminary data.</text>
</comment>
<gene>
    <name evidence="2" type="ORF">Smic_23680</name>
</gene>